<proteinExistence type="predicted"/>
<dbReference type="GO" id="GO:0006020">
    <property type="term" value="P:inositol metabolic process"/>
    <property type="evidence" value="ECO:0007669"/>
    <property type="project" value="TreeGrafter"/>
</dbReference>
<dbReference type="InterPro" id="IPR000760">
    <property type="entry name" value="Inositol_monophosphatase-like"/>
</dbReference>
<gene>
    <name evidence="1" type="ORF">S12H4_55859</name>
</gene>
<feature type="non-terminal residue" evidence="1">
    <location>
        <position position="69"/>
    </location>
</feature>
<dbReference type="AlphaFoldDB" id="X1V165"/>
<protein>
    <recommendedName>
        <fullName evidence="2">Inositol monophosphatase</fullName>
    </recommendedName>
</protein>
<dbReference type="GO" id="GO:0007165">
    <property type="term" value="P:signal transduction"/>
    <property type="evidence" value="ECO:0007669"/>
    <property type="project" value="TreeGrafter"/>
</dbReference>
<dbReference type="PRINTS" id="PR00377">
    <property type="entry name" value="IMPHPHTASES"/>
</dbReference>
<sequence length="69" mass="7610">MEVFKNGIIPEQKKGYYDLVTEADRTTEALLVEYLTQAYPDSCVIGEENGEQGAGSVSWIIDPIDGEGR</sequence>
<dbReference type="SUPFAM" id="SSF56655">
    <property type="entry name" value="Carbohydrate phosphatase"/>
    <property type="match status" value="1"/>
</dbReference>
<dbReference type="GO" id="GO:0008934">
    <property type="term" value="F:inositol monophosphate 1-phosphatase activity"/>
    <property type="evidence" value="ECO:0007669"/>
    <property type="project" value="TreeGrafter"/>
</dbReference>
<organism evidence="1">
    <name type="scientific">marine sediment metagenome</name>
    <dbReference type="NCBI Taxonomy" id="412755"/>
    <lineage>
        <taxon>unclassified sequences</taxon>
        <taxon>metagenomes</taxon>
        <taxon>ecological metagenomes</taxon>
    </lineage>
</organism>
<name>X1V165_9ZZZZ</name>
<reference evidence="1" key="1">
    <citation type="journal article" date="2014" name="Front. Microbiol.">
        <title>High frequency of phylogenetically diverse reductive dehalogenase-homologous genes in deep subseafloor sedimentary metagenomes.</title>
        <authorList>
            <person name="Kawai M."/>
            <person name="Futagami T."/>
            <person name="Toyoda A."/>
            <person name="Takaki Y."/>
            <person name="Nishi S."/>
            <person name="Hori S."/>
            <person name="Arai W."/>
            <person name="Tsubouchi T."/>
            <person name="Morono Y."/>
            <person name="Uchiyama I."/>
            <person name="Ito T."/>
            <person name="Fujiyama A."/>
            <person name="Inagaki F."/>
            <person name="Takami H."/>
        </authorList>
    </citation>
    <scope>NUCLEOTIDE SEQUENCE</scope>
    <source>
        <strain evidence="1">Expedition CK06-06</strain>
    </source>
</reference>
<evidence type="ECO:0008006" key="2">
    <source>
        <dbReference type="Google" id="ProtNLM"/>
    </source>
</evidence>
<dbReference type="Gene3D" id="3.30.540.10">
    <property type="entry name" value="Fructose-1,6-Bisphosphatase, subunit A, domain 1"/>
    <property type="match status" value="1"/>
</dbReference>
<accession>X1V165</accession>
<dbReference type="Pfam" id="PF00459">
    <property type="entry name" value="Inositol_P"/>
    <property type="match status" value="1"/>
</dbReference>
<comment type="caution">
    <text evidence="1">The sequence shown here is derived from an EMBL/GenBank/DDBJ whole genome shotgun (WGS) entry which is preliminary data.</text>
</comment>
<dbReference type="PANTHER" id="PTHR20854">
    <property type="entry name" value="INOSITOL MONOPHOSPHATASE"/>
    <property type="match status" value="1"/>
</dbReference>
<evidence type="ECO:0000313" key="1">
    <source>
        <dbReference type="EMBL" id="GAJ23468.1"/>
    </source>
</evidence>
<dbReference type="EMBL" id="BARW01035882">
    <property type="protein sequence ID" value="GAJ23468.1"/>
    <property type="molecule type" value="Genomic_DNA"/>
</dbReference>
<dbReference type="PANTHER" id="PTHR20854:SF4">
    <property type="entry name" value="INOSITOL-1-MONOPHOSPHATASE-RELATED"/>
    <property type="match status" value="1"/>
</dbReference>